<protein>
    <submittedName>
        <fullName evidence="2">Uncharacterized protein</fullName>
    </submittedName>
</protein>
<dbReference type="Proteomes" id="UP001152562">
    <property type="component" value="Unassembled WGS sequence"/>
</dbReference>
<keyword evidence="1" id="KW-0472">Membrane</keyword>
<gene>
    <name evidence="2" type="ORF">PIBRA_LOCUS3929</name>
</gene>
<dbReference type="EMBL" id="CALOZG010000004">
    <property type="protein sequence ID" value="CAH4022106.1"/>
    <property type="molecule type" value="Genomic_DNA"/>
</dbReference>
<accession>A0A9P0X994</accession>
<keyword evidence="3" id="KW-1185">Reference proteome</keyword>
<keyword evidence="1" id="KW-1133">Transmembrane helix</keyword>
<evidence type="ECO:0000256" key="1">
    <source>
        <dbReference type="SAM" id="Phobius"/>
    </source>
</evidence>
<feature type="transmembrane region" description="Helical" evidence="1">
    <location>
        <begin position="58"/>
        <end position="80"/>
    </location>
</feature>
<dbReference type="AlphaFoldDB" id="A0A9P0X994"/>
<evidence type="ECO:0000313" key="2">
    <source>
        <dbReference type="EMBL" id="CAH4022106.1"/>
    </source>
</evidence>
<keyword evidence="1" id="KW-0812">Transmembrane</keyword>
<name>A0A9P0X994_PIEBR</name>
<comment type="caution">
    <text evidence="2">The sequence shown here is derived from an EMBL/GenBank/DDBJ whole genome shotgun (WGS) entry which is preliminary data.</text>
</comment>
<sequence>MKILPQPSGRKLSIIKPYLPYGVLEAWDDLNPHLYHAIHIYWLKFYGMWYNKYSPNCLYFWLQIIYTVIVLWLVCFLPAIGEIEYLLKRQDNVGEIAEG</sequence>
<organism evidence="2 3">
    <name type="scientific">Pieris brassicae</name>
    <name type="common">White butterfly</name>
    <name type="synonym">Large white butterfly</name>
    <dbReference type="NCBI Taxonomy" id="7116"/>
    <lineage>
        <taxon>Eukaryota</taxon>
        <taxon>Metazoa</taxon>
        <taxon>Ecdysozoa</taxon>
        <taxon>Arthropoda</taxon>
        <taxon>Hexapoda</taxon>
        <taxon>Insecta</taxon>
        <taxon>Pterygota</taxon>
        <taxon>Neoptera</taxon>
        <taxon>Endopterygota</taxon>
        <taxon>Lepidoptera</taxon>
        <taxon>Glossata</taxon>
        <taxon>Ditrysia</taxon>
        <taxon>Papilionoidea</taxon>
        <taxon>Pieridae</taxon>
        <taxon>Pierinae</taxon>
        <taxon>Pieris</taxon>
    </lineage>
</organism>
<reference evidence="2" key="1">
    <citation type="submission" date="2022-05" db="EMBL/GenBank/DDBJ databases">
        <authorList>
            <person name="Okamura Y."/>
        </authorList>
    </citation>
    <scope>NUCLEOTIDE SEQUENCE</scope>
</reference>
<evidence type="ECO:0000313" key="3">
    <source>
        <dbReference type="Proteomes" id="UP001152562"/>
    </source>
</evidence>
<proteinExistence type="predicted"/>